<feature type="transmembrane region" description="Helical" evidence="9">
    <location>
        <begin position="372"/>
        <end position="399"/>
    </location>
</feature>
<evidence type="ECO:0000256" key="1">
    <source>
        <dbReference type="ARBA" id="ARBA00004141"/>
    </source>
</evidence>
<evidence type="ECO:0000256" key="5">
    <source>
        <dbReference type="ARBA" id="ARBA00022989"/>
    </source>
</evidence>
<evidence type="ECO:0000256" key="9">
    <source>
        <dbReference type="SAM" id="Phobius"/>
    </source>
</evidence>
<evidence type="ECO:0000256" key="2">
    <source>
        <dbReference type="ARBA" id="ARBA00007779"/>
    </source>
</evidence>
<feature type="transmembrane region" description="Helical" evidence="9">
    <location>
        <begin position="101"/>
        <end position="119"/>
    </location>
</feature>
<dbReference type="InterPro" id="IPR032880">
    <property type="entry name" value="CSC1/OSCA1-like_N"/>
</dbReference>
<dbReference type="Pfam" id="PF14703">
    <property type="entry name" value="PHM7_cyt"/>
    <property type="match status" value="1"/>
</dbReference>
<dbReference type="GO" id="GO:0005227">
    <property type="term" value="F:calcium-activated cation channel activity"/>
    <property type="evidence" value="ECO:0007669"/>
    <property type="project" value="InterPro"/>
</dbReference>
<feature type="transmembrane region" description="Helical" evidence="9">
    <location>
        <begin position="467"/>
        <end position="486"/>
    </location>
</feature>
<feature type="region of interest" description="Disordered" evidence="8">
    <location>
        <begin position="261"/>
        <end position="289"/>
    </location>
</feature>
<sequence>MSSPPANQQTAADSSIATFTSSIVFNVAVTVGIFVAFDILRKRTKKIYEPRTYLVPESKRSEPLPSGLFRWVLPVLKVPDDVVIKRIGLDSYMFLRYMKMCMILFAILSIFGLVVLLPINSVNQGNNHGLEKFTIGNISDSSRLWAHVILTWLFSGITMYALFREFNTFIRLRHEYYTTDEFRNSQRATTILVTGIPNKLNNTETLKALFDVFPGGVNRIWLNRDPSKLTKVTAERETIVTKLEGAATTYIIQHAKDLTKSQSKESNVENGSSPNSKRPQHRSGKLPFTGKKVDSLETYQTDLNNLNKKISEFQSNLNDFKRLNSAFIQFHNYVGAQLAATSTIPKLTNISPDDVIWENLNLTSTQRMIRRVISLTVVTALVILWIPAVTFVASVSTLSELAKIPGLKFLNGINGKFPALVGIIQGILPAVALAILMWLLPVILRFLSRFEGIVTNSGVDLSLQSKYFFYLVMNVLLVTSFANGIFNSLPDLINSPTKIVEILANNLPRASTFFLTYVLLTITSCSLEISQITPLIVNFILKRLLAKTPRQIWDMEKTMPFQDWGTGFPPHVLIACVGLVYSAVQPIILPIVTLHFALYYLVYRHQFLYVYDRLNQTGGLLFPKGIYQMFTGIYIFQLTLIGLMFLKHGYAQGILCIVLLVLSVGVLLGMKQIFKHNPKAEFLPVDLMGVIDMKTRTLLLGKDTPKNISSEKERSQNDDDDDYTRPDVVHINEGDEEDLDDDESNTFMHPALVATQPSVWIPNDQNISNDMIDDFRKDGIKATNHGASLNEKYKVVINIDEVPLEFRDDKAAKRKRADKKRELKGLKKQVNEIEEIGENPSYNNEE</sequence>
<feature type="transmembrane region" description="Helical" evidence="9">
    <location>
        <begin position="651"/>
        <end position="670"/>
    </location>
</feature>
<accession>A0A397SV71</accession>
<dbReference type="EMBL" id="QKYT01000199">
    <property type="protein sequence ID" value="RIA89933.1"/>
    <property type="molecule type" value="Genomic_DNA"/>
</dbReference>
<evidence type="ECO:0000256" key="8">
    <source>
        <dbReference type="SAM" id="MobiDB-lite"/>
    </source>
</evidence>
<keyword evidence="7" id="KW-0175">Coiled coil</keyword>
<dbReference type="Pfam" id="PF02714">
    <property type="entry name" value="RSN1_7TM"/>
    <property type="match status" value="1"/>
</dbReference>
<comment type="similarity">
    <text evidence="2">Belongs to the CSC1 (TC 1.A.17) family.</text>
</comment>
<reference evidence="14 15" key="1">
    <citation type="submission" date="2018-06" db="EMBL/GenBank/DDBJ databases">
        <title>Comparative genomics reveals the genomic features of Rhizophagus irregularis, R. cerebriforme, R. diaphanum and Gigaspora rosea, and their symbiotic lifestyle signature.</title>
        <authorList>
            <person name="Morin E."/>
            <person name="San Clemente H."/>
            <person name="Chen E.C.H."/>
            <person name="De La Providencia I."/>
            <person name="Hainaut M."/>
            <person name="Kuo A."/>
            <person name="Kohler A."/>
            <person name="Murat C."/>
            <person name="Tang N."/>
            <person name="Roy S."/>
            <person name="Loubradou J."/>
            <person name="Henrissat B."/>
            <person name="Grigoriev I.V."/>
            <person name="Corradi N."/>
            <person name="Roux C."/>
            <person name="Martin F.M."/>
        </authorList>
    </citation>
    <scope>NUCLEOTIDE SEQUENCE [LARGE SCALE GENOMIC DNA]</scope>
    <source>
        <strain evidence="14 15">DAOM 227022</strain>
    </source>
</reference>
<dbReference type="InterPro" id="IPR003864">
    <property type="entry name" value="CSC1/OSCA1-like_7TM"/>
</dbReference>
<evidence type="ECO:0000259" key="12">
    <source>
        <dbReference type="Pfam" id="PF13967"/>
    </source>
</evidence>
<feature type="domain" description="CSC1/OSCA1-like cytosolic" evidence="13">
    <location>
        <begin position="189"/>
        <end position="359"/>
    </location>
</feature>
<evidence type="ECO:0000259" key="11">
    <source>
        <dbReference type="Pfam" id="PF12621"/>
    </source>
</evidence>
<feature type="compositionally biased region" description="Polar residues" evidence="8">
    <location>
        <begin position="268"/>
        <end position="277"/>
    </location>
</feature>
<evidence type="ECO:0000313" key="15">
    <source>
        <dbReference type="Proteomes" id="UP000265703"/>
    </source>
</evidence>
<feature type="transmembrane region" description="Helical" evidence="9">
    <location>
        <begin position="144"/>
        <end position="163"/>
    </location>
</feature>
<evidence type="ECO:0000313" key="14">
    <source>
        <dbReference type="EMBL" id="RIA89933.1"/>
    </source>
</evidence>
<keyword evidence="15" id="KW-1185">Reference proteome</keyword>
<proteinExistence type="inferred from homology"/>
<organism evidence="14 15">
    <name type="scientific">Glomus cerebriforme</name>
    <dbReference type="NCBI Taxonomy" id="658196"/>
    <lineage>
        <taxon>Eukaryota</taxon>
        <taxon>Fungi</taxon>
        <taxon>Fungi incertae sedis</taxon>
        <taxon>Mucoromycota</taxon>
        <taxon>Glomeromycotina</taxon>
        <taxon>Glomeromycetes</taxon>
        <taxon>Glomerales</taxon>
        <taxon>Glomeraceae</taxon>
        <taxon>Glomus</taxon>
    </lineage>
</organism>
<evidence type="ECO:0000259" key="13">
    <source>
        <dbReference type="Pfam" id="PF14703"/>
    </source>
</evidence>
<evidence type="ECO:0000256" key="3">
    <source>
        <dbReference type="ARBA" id="ARBA00022448"/>
    </source>
</evidence>
<dbReference type="Pfam" id="PF13967">
    <property type="entry name" value="RSN1_TM"/>
    <property type="match status" value="1"/>
</dbReference>
<dbReference type="GO" id="GO:0005886">
    <property type="term" value="C:plasma membrane"/>
    <property type="evidence" value="ECO:0007669"/>
    <property type="project" value="TreeGrafter"/>
</dbReference>
<dbReference type="PANTHER" id="PTHR13018:SF139">
    <property type="entry name" value="PHOSPHATE METABOLISM PROTEIN 7"/>
    <property type="match status" value="1"/>
</dbReference>
<feature type="region of interest" description="Disordered" evidence="8">
    <location>
        <begin position="704"/>
        <end position="741"/>
    </location>
</feature>
<feature type="region of interest" description="Disordered" evidence="8">
    <location>
        <begin position="825"/>
        <end position="846"/>
    </location>
</feature>
<comment type="caution">
    <text evidence="14">The sequence shown here is derived from an EMBL/GenBank/DDBJ whole genome shotgun (WGS) entry which is preliminary data.</text>
</comment>
<dbReference type="Pfam" id="PF12621">
    <property type="entry name" value="PHM7_ext"/>
    <property type="match status" value="1"/>
</dbReference>
<feature type="transmembrane region" description="Helical" evidence="9">
    <location>
        <begin position="16"/>
        <end position="37"/>
    </location>
</feature>
<feature type="domain" description="CSC1/OSCA1-like 7TM region" evidence="10">
    <location>
        <begin position="370"/>
        <end position="644"/>
    </location>
</feature>
<feature type="domain" description="10TM putative phosphate transporter extracellular tail" evidence="11">
    <location>
        <begin position="736"/>
        <end position="802"/>
    </location>
</feature>
<feature type="coiled-coil region" evidence="7">
    <location>
        <begin position="296"/>
        <end position="323"/>
    </location>
</feature>
<feature type="transmembrane region" description="Helical" evidence="9">
    <location>
        <begin position="419"/>
        <end position="447"/>
    </location>
</feature>
<feature type="compositionally biased region" description="Basic and acidic residues" evidence="8">
    <location>
        <begin position="704"/>
        <end position="733"/>
    </location>
</feature>
<keyword evidence="4 9" id="KW-0812">Transmembrane</keyword>
<keyword evidence="3" id="KW-0813">Transport</keyword>
<dbReference type="Proteomes" id="UP000265703">
    <property type="component" value="Unassembled WGS sequence"/>
</dbReference>
<comment type="subcellular location">
    <subcellularLocation>
        <location evidence="1">Membrane</location>
        <topology evidence="1">Multi-pass membrane protein</topology>
    </subcellularLocation>
</comment>
<evidence type="ECO:0000256" key="4">
    <source>
        <dbReference type="ARBA" id="ARBA00022692"/>
    </source>
</evidence>
<feature type="transmembrane region" description="Helical" evidence="9">
    <location>
        <begin position="625"/>
        <end position="645"/>
    </location>
</feature>
<gene>
    <name evidence="14" type="ORF">C1645_771079</name>
</gene>
<dbReference type="OrthoDB" id="1076608at2759"/>
<dbReference type="InterPro" id="IPR027815">
    <property type="entry name" value="CSC1/OSCA1-like_cyt"/>
</dbReference>
<name>A0A397SV71_9GLOM</name>
<dbReference type="InterPro" id="IPR022257">
    <property type="entry name" value="PHM7_ext"/>
</dbReference>
<feature type="transmembrane region" description="Helical" evidence="9">
    <location>
        <begin position="587"/>
        <end position="604"/>
    </location>
</feature>
<dbReference type="InterPro" id="IPR045122">
    <property type="entry name" value="Csc1-like"/>
</dbReference>
<evidence type="ECO:0008006" key="16">
    <source>
        <dbReference type="Google" id="ProtNLM"/>
    </source>
</evidence>
<keyword evidence="5 9" id="KW-1133">Transmembrane helix</keyword>
<keyword evidence="6 9" id="KW-0472">Membrane</keyword>
<evidence type="ECO:0000259" key="10">
    <source>
        <dbReference type="Pfam" id="PF02714"/>
    </source>
</evidence>
<evidence type="ECO:0000256" key="6">
    <source>
        <dbReference type="ARBA" id="ARBA00023136"/>
    </source>
</evidence>
<dbReference type="PANTHER" id="PTHR13018">
    <property type="entry name" value="PROBABLE MEMBRANE PROTEIN DUF221-RELATED"/>
    <property type="match status" value="1"/>
</dbReference>
<evidence type="ECO:0000256" key="7">
    <source>
        <dbReference type="SAM" id="Coils"/>
    </source>
</evidence>
<dbReference type="AlphaFoldDB" id="A0A397SV71"/>
<protein>
    <recommendedName>
        <fullName evidence="16">DUF221-domain-containing protein</fullName>
    </recommendedName>
</protein>
<feature type="domain" description="CSC1/OSCA1-like N-terminal transmembrane" evidence="12">
    <location>
        <begin position="19"/>
        <end position="165"/>
    </location>
</feature>